<protein>
    <submittedName>
        <fullName evidence="1">Uncharacterized protein</fullName>
    </submittedName>
</protein>
<dbReference type="AlphaFoldDB" id="A0AAD5M0I8"/>
<organism evidence="1 2">
    <name type="scientific">Parelaphostrongylus tenuis</name>
    <name type="common">Meningeal worm</name>
    <dbReference type="NCBI Taxonomy" id="148309"/>
    <lineage>
        <taxon>Eukaryota</taxon>
        <taxon>Metazoa</taxon>
        <taxon>Ecdysozoa</taxon>
        <taxon>Nematoda</taxon>
        <taxon>Chromadorea</taxon>
        <taxon>Rhabditida</taxon>
        <taxon>Rhabditina</taxon>
        <taxon>Rhabditomorpha</taxon>
        <taxon>Strongyloidea</taxon>
        <taxon>Metastrongylidae</taxon>
        <taxon>Parelaphostrongylus</taxon>
    </lineage>
</organism>
<sequence length="101" mass="11703">MTDFIVRNISTNVNETVRVANKIAKQQAAFVSNFNEVTDLYLASKVCRSFLITAPTSTFGWWLAFFIKDQNAVFYLPDNHIHGDKIPSKELFLLVYHIKYR</sequence>
<dbReference type="Proteomes" id="UP001196413">
    <property type="component" value="Unassembled WGS sequence"/>
</dbReference>
<name>A0AAD5M0I8_PARTN</name>
<evidence type="ECO:0000313" key="1">
    <source>
        <dbReference type="EMBL" id="KAJ1349997.1"/>
    </source>
</evidence>
<accession>A0AAD5M0I8</accession>
<dbReference type="PANTHER" id="PTHR22898:SF3">
    <property type="entry name" value="ALPHA-1,2-FUCOSYLTRANSFERASE-RELATED"/>
    <property type="match status" value="1"/>
</dbReference>
<comment type="caution">
    <text evidence="1">The sequence shown here is derived from an EMBL/GenBank/DDBJ whole genome shotgun (WGS) entry which is preliminary data.</text>
</comment>
<keyword evidence="2" id="KW-1185">Reference proteome</keyword>
<dbReference type="PANTHER" id="PTHR22898">
    <property type="entry name" value="UNCHARACTERIZED GLYCOSOL TRANSFERASE-RELATED"/>
    <property type="match status" value="1"/>
</dbReference>
<proteinExistence type="predicted"/>
<evidence type="ECO:0000313" key="2">
    <source>
        <dbReference type="Proteomes" id="UP001196413"/>
    </source>
</evidence>
<dbReference type="EMBL" id="JAHQIW010000784">
    <property type="protein sequence ID" value="KAJ1349997.1"/>
    <property type="molecule type" value="Genomic_DNA"/>
</dbReference>
<dbReference type="InterPro" id="IPR052501">
    <property type="entry name" value="Alpha-1-2_FucT"/>
</dbReference>
<reference evidence="1" key="1">
    <citation type="submission" date="2021-06" db="EMBL/GenBank/DDBJ databases">
        <title>Parelaphostrongylus tenuis whole genome reference sequence.</title>
        <authorList>
            <person name="Garwood T.J."/>
            <person name="Larsen P.A."/>
            <person name="Fountain-Jones N.M."/>
            <person name="Garbe J.R."/>
            <person name="Macchietto M.G."/>
            <person name="Kania S.A."/>
            <person name="Gerhold R.W."/>
            <person name="Richards J.E."/>
            <person name="Wolf T.M."/>
        </authorList>
    </citation>
    <scope>NUCLEOTIDE SEQUENCE</scope>
    <source>
        <strain evidence="1">MNPRO001-30</strain>
        <tissue evidence="1">Meninges</tissue>
    </source>
</reference>
<gene>
    <name evidence="1" type="ORF">KIN20_005693</name>
</gene>